<dbReference type="Gene3D" id="2.70.150.10">
    <property type="entry name" value="Calcium-transporting ATPase, cytoplasmic transduction domain A"/>
    <property type="match status" value="1"/>
</dbReference>
<dbReference type="GO" id="GO:0005524">
    <property type="term" value="F:ATP binding"/>
    <property type="evidence" value="ECO:0007669"/>
    <property type="project" value="UniProtKB-UniRule"/>
</dbReference>
<dbReference type="FunFam" id="2.70.150.10:FF:000020">
    <property type="entry name" value="Copper-exporting P-type ATPase A"/>
    <property type="match status" value="1"/>
</dbReference>
<dbReference type="Pfam" id="PF00403">
    <property type="entry name" value="HMA"/>
    <property type="match status" value="2"/>
</dbReference>
<keyword evidence="8 21" id="KW-0479">Metal-binding</keyword>
<dbReference type="PRINTS" id="PR00942">
    <property type="entry name" value="CUATPASEI"/>
</dbReference>
<dbReference type="InterPro" id="IPR018303">
    <property type="entry name" value="ATPase_P-typ_P_site"/>
</dbReference>
<evidence type="ECO:0000256" key="15">
    <source>
        <dbReference type="ARBA" id="ARBA00022989"/>
    </source>
</evidence>
<evidence type="ECO:0000256" key="4">
    <source>
        <dbReference type="ARBA" id="ARBA00022448"/>
    </source>
</evidence>
<dbReference type="PROSITE" id="PS00154">
    <property type="entry name" value="ATPASE_E1_E2"/>
    <property type="match status" value="1"/>
</dbReference>
<dbReference type="CDD" id="cd02094">
    <property type="entry name" value="P-type_ATPase_Cu-like"/>
    <property type="match status" value="1"/>
</dbReference>
<feature type="transmembrane region" description="Helical" evidence="21">
    <location>
        <begin position="439"/>
        <end position="459"/>
    </location>
</feature>
<dbReference type="FunFam" id="3.40.50.1000:FF:000144">
    <property type="entry name" value="copper-transporting ATPase 1 isoform X2"/>
    <property type="match status" value="1"/>
</dbReference>
<dbReference type="AlphaFoldDB" id="A0A0F7K345"/>
<dbReference type="InterPro" id="IPR017969">
    <property type="entry name" value="Heavy-metal-associated_CS"/>
</dbReference>
<evidence type="ECO:0000313" key="23">
    <source>
        <dbReference type="EMBL" id="AKH21625.1"/>
    </source>
</evidence>
<evidence type="ECO:0000313" key="24">
    <source>
        <dbReference type="Proteomes" id="UP000034410"/>
    </source>
</evidence>
<evidence type="ECO:0000256" key="5">
    <source>
        <dbReference type="ARBA" id="ARBA00022475"/>
    </source>
</evidence>
<keyword evidence="6" id="KW-0597">Phosphoprotein</keyword>
<keyword evidence="9" id="KW-0677">Repeat</keyword>
<feature type="domain" description="HMA" evidence="22">
    <location>
        <begin position="78"/>
        <end position="144"/>
    </location>
</feature>
<dbReference type="FunFam" id="3.30.70.100:FF:000005">
    <property type="entry name" value="Copper-exporting P-type ATPase A"/>
    <property type="match status" value="2"/>
</dbReference>
<dbReference type="CDD" id="cd00371">
    <property type="entry name" value="HMA"/>
    <property type="match status" value="2"/>
</dbReference>
<dbReference type="PROSITE" id="PS01047">
    <property type="entry name" value="HMA_1"/>
    <property type="match status" value="2"/>
</dbReference>
<dbReference type="PROSITE" id="PS01229">
    <property type="entry name" value="COF_2"/>
    <property type="match status" value="1"/>
</dbReference>
<comment type="similarity">
    <text evidence="2 21">Belongs to the cation transport ATPase (P-type) (TC 3.A.3) family. Type IB subfamily.</text>
</comment>
<keyword evidence="18 21" id="KW-0472">Membrane</keyword>
<keyword evidence="24" id="KW-1185">Reference proteome</keyword>
<dbReference type="Pfam" id="PF00702">
    <property type="entry name" value="Hydrolase"/>
    <property type="match status" value="1"/>
</dbReference>
<dbReference type="InterPro" id="IPR023299">
    <property type="entry name" value="ATPase_P-typ_cyto_dom_N"/>
</dbReference>
<evidence type="ECO:0000256" key="10">
    <source>
        <dbReference type="ARBA" id="ARBA00022741"/>
    </source>
</evidence>
<dbReference type="Gene3D" id="3.40.1110.10">
    <property type="entry name" value="Calcium-transporting ATPase, cytoplasmic domain N"/>
    <property type="match status" value="1"/>
</dbReference>
<keyword evidence="7 21" id="KW-0812">Transmembrane</keyword>
<dbReference type="Proteomes" id="UP000034410">
    <property type="component" value="Chromosome"/>
</dbReference>
<organism evidence="23 24">
    <name type="scientific">Sedimenticola thiotaurini</name>
    <dbReference type="NCBI Taxonomy" id="1543721"/>
    <lineage>
        <taxon>Bacteria</taxon>
        <taxon>Pseudomonadati</taxon>
        <taxon>Pseudomonadota</taxon>
        <taxon>Gammaproteobacteria</taxon>
        <taxon>Chromatiales</taxon>
        <taxon>Sedimenticolaceae</taxon>
        <taxon>Sedimenticola</taxon>
    </lineage>
</organism>
<dbReference type="InterPro" id="IPR006121">
    <property type="entry name" value="HMA_dom"/>
</dbReference>
<dbReference type="InterPro" id="IPR023298">
    <property type="entry name" value="ATPase_P-typ_TM_dom_sf"/>
</dbReference>
<evidence type="ECO:0000256" key="17">
    <source>
        <dbReference type="ARBA" id="ARBA00023065"/>
    </source>
</evidence>
<keyword evidence="12 21" id="KW-0067">ATP-binding</keyword>
<feature type="transmembrane region" description="Helical" evidence="21">
    <location>
        <begin position="411"/>
        <end position="433"/>
    </location>
</feature>
<dbReference type="InterPro" id="IPR036163">
    <property type="entry name" value="HMA_dom_sf"/>
</dbReference>
<dbReference type="PRINTS" id="PR00119">
    <property type="entry name" value="CATATPASE"/>
</dbReference>
<dbReference type="GO" id="GO:0043682">
    <property type="term" value="F:P-type divalent copper transporter activity"/>
    <property type="evidence" value="ECO:0007669"/>
    <property type="project" value="TreeGrafter"/>
</dbReference>
<dbReference type="GO" id="GO:0060003">
    <property type="term" value="P:copper ion export"/>
    <property type="evidence" value="ECO:0007669"/>
    <property type="project" value="UniProtKB-ARBA"/>
</dbReference>
<dbReference type="GO" id="GO:0055070">
    <property type="term" value="P:copper ion homeostasis"/>
    <property type="evidence" value="ECO:0007669"/>
    <property type="project" value="TreeGrafter"/>
</dbReference>
<keyword evidence="14" id="KW-1278">Translocase</keyword>
<dbReference type="NCBIfam" id="TIGR00003">
    <property type="entry name" value="copper ion binding protein"/>
    <property type="match status" value="1"/>
</dbReference>
<accession>A0A0F7K345</accession>
<dbReference type="GO" id="GO:0016887">
    <property type="term" value="F:ATP hydrolysis activity"/>
    <property type="evidence" value="ECO:0007669"/>
    <property type="project" value="InterPro"/>
</dbReference>
<dbReference type="InterPro" id="IPR006122">
    <property type="entry name" value="HMA_Cu_ion-bd"/>
</dbReference>
<evidence type="ECO:0000256" key="1">
    <source>
        <dbReference type="ARBA" id="ARBA00004651"/>
    </source>
</evidence>
<dbReference type="InterPro" id="IPR059000">
    <property type="entry name" value="ATPase_P-type_domA"/>
</dbReference>
<evidence type="ECO:0000256" key="14">
    <source>
        <dbReference type="ARBA" id="ARBA00022967"/>
    </source>
</evidence>
<dbReference type="SUPFAM" id="SSF56784">
    <property type="entry name" value="HAD-like"/>
    <property type="match status" value="1"/>
</dbReference>
<proteinExistence type="inferred from homology"/>
<dbReference type="InterPro" id="IPR001757">
    <property type="entry name" value="P_typ_ATPase"/>
</dbReference>
<evidence type="ECO:0000256" key="12">
    <source>
        <dbReference type="ARBA" id="ARBA00022840"/>
    </source>
</evidence>
<evidence type="ECO:0000256" key="6">
    <source>
        <dbReference type="ARBA" id="ARBA00022553"/>
    </source>
</evidence>
<feature type="transmembrane region" description="Helical" evidence="21">
    <location>
        <begin position="755"/>
        <end position="774"/>
    </location>
</feature>
<feature type="domain" description="HMA" evidence="22">
    <location>
        <begin position="10"/>
        <end position="76"/>
    </location>
</feature>
<dbReference type="PANTHER" id="PTHR43520">
    <property type="entry name" value="ATP7, ISOFORM B"/>
    <property type="match status" value="1"/>
</dbReference>
<dbReference type="GO" id="GO:0005507">
    <property type="term" value="F:copper ion binding"/>
    <property type="evidence" value="ECO:0007669"/>
    <property type="project" value="InterPro"/>
</dbReference>
<comment type="subcellular location">
    <subcellularLocation>
        <location evidence="1">Cell membrane</location>
        <topology evidence="1">Multi-pass membrane protein</topology>
    </subcellularLocation>
</comment>
<feature type="transmembrane region" description="Helical" evidence="21">
    <location>
        <begin position="171"/>
        <end position="192"/>
    </location>
</feature>
<evidence type="ECO:0000256" key="21">
    <source>
        <dbReference type="RuleBase" id="RU362081"/>
    </source>
</evidence>
<keyword evidence="17" id="KW-0406">Ion transport</keyword>
<dbReference type="GO" id="GO:0005886">
    <property type="term" value="C:plasma membrane"/>
    <property type="evidence" value="ECO:0007669"/>
    <property type="project" value="UniProtKB-SubCell"/>
</dbReference>
<dbReference type="PANTHER" id="PTHR43520:SF8">
    <property type="entry name" value="P-TYPE CU(+) TRANSPORTER"/>
    <property type="match status" value="1"/>
</dbReference>
<evidence type="ECO:0000256" key="13">
    <source>
        <dbReference type="ARBA" id="ARBA00022842"/>
    </source>
</evidence>
<evidence type="ECO:0000256" key="19">
    <source>
        <dbReference type="ARBA" id="ARBA00033239"/>
    </source>
</evidence>
<evidence type="ECO:0000256" key="16">
    <source>
        <dbReference type="ARBA" id="ARBA00023008"/>
    </source>
</evidence>
<dbReference type="RefSeq" id="WP_046860546.1">
    <property type="nucleotide sequence ID" value="NZ_CP011412.1"/>
</dbReference>
<evidence type="ECO:0000256" key="20">
    <source>
        <dbReference type="ARBA" id="ARBA00049289"/>
    </source>
</evidence>
<keyword evidence="11" id="KW-0187">Copper transport</keyword>
<keyword evidence="13" id="KW-0460">Magnesium</keyword>
<keyword evidence="4" id="KW-0813">Transport</keyword>
<feature type="transmembrane region" description="Helical" evidence="21">
    <location>
        <begin position="257"/>
        <end position="277"/>
    </location>
</feature>
<sequence length="805" mass="84201">MQQQTPNESLRINLPVEGMTCAACSTRLERVLGKQNGVSVAQVNLAANSASVEFDRAKISPLDITAAISRAGFSVPSETRELLISGMTCAACSTRLEKVLSRLPGVERAVVNLATEKASVTAPAGLVSQAELIAAVERAGFKAAPVATAAEQQARLQVLAEQRRSRELRKLILALALSLPLALPMLLMPFGIQAELPPFWQLALATPVQFWLGWRFYEGAYKSLRGGAGNMDVLVVMGTSAAWGLSAWVTLFGGAGGHLYFEAGAMVISLVLLGKWLEGRAKRSAASAIRALMDLQPELARVERDGGVVEVPAESVTHGEVVVIRPGERVPVDGLIVEGASQLDESLITGESLPVERSVGDRVTGASVNGSGLLRVEATTVGTESTLARIIRLVESAQASKAPVQKLVDQISAIFVPVVAGIALLTFLGWWLIGSNLEVAFIAAVSVLVIACPCALGLATPTALMVGTGVAARNGVLIKDAEALERAHHCSAVILDKTGTLTLGRPTVESVVALDGDAAALLQLTASAQQGSEHPLAHAILERAEADGLTLQPVTDFNTLAGRGLAARLGDRKLLIGNSRLMNEQGIALDSLAAEAAQLENQGRTLMWVAETAPAAGVLGYIAVSDPVKTEAPDAVAALKRQGILTVMLTGDNRHAARAVADRVGIDQVVAEVLPEEKAAEVVRLREQGRVVAMVGDGINDAPALAAADVGMAMGTGTDVAMHTAGITLMRGDPQLVSDAISISRATYGKIRQNLFWALIYNLIAIPLAASGLLSPVVAGAAMAMSSVSVVSNSLLLRRWRSSAR</sequence>
<dbReference type="SUPFAM" id="SSF81665">
    <property type="entry name" value="Calcium ATPase, transmembrane domain M"/>
    <property type="match status" value="1"/>
</dbReference>
<dbReference type="NCBIfam" id="TIGR01525">
    <property type="entry name" value="ATPase-IB_hvy"/>
    <property type="match status" value="1"/>
</dbReference>
<name>A0A0F7K345_9GAMM</name>
<evidence type="ECO:0000256" key="7">
    <source>
        <dbReference type="ARBA" id="ARBA00022692"/>
    </source>
</evidence>
<dbReference type="GO" id="GO:0140581">
    <property type="term" value="F:P-type monovalent copper transporter activity"/>
    <property type="evidence" value="ECO:0007669"/>
    <property type="project" value="UniProtKB-EC"/>
</dbReference>
<evidence type="ECO:0000256" key="2">
    <source>
        <dbReference type="ARBA" id="ARBA00006024"/>
    </source>
</evidence>
<evidence type="ECO:0000256" key="11">
    <source>
        <dbReference type="ARBA" id="ARBA00022796"/>
    </source>
</evidence>
<dbReference type="InterPro" id="IPR044492">
    <property type="entry name" value="P_typ_ATPase_HD_dom"/>
</dbReference>
<evidence type="ECO:0000256" key="9">
    <source>
        <dbReference type="ARBA" id="ARBA00022737"/>
    </source>
</evidence>
<protein>
    <recommendedName>
        <fullName evidence="3">P-type Cu(+) transporter</fullName>
        <ecNumber evidence="3">7.2.2.8</ecNumber>
    </recommendedName>
    <alternativeName>
        <fullName evidence="19">Cu(+)-exporting ATPase</fullName>
    </alternativeName>
</protein>
<evidence type="ECO:0000259" key="22">
    <source>
        <dbReference type="PROSITE" id="PS50846"/>
    </source>
</evidence>
<reference evidence="23 24" key="1">
    <citation type="journal article" date="2015" name="Genome Announc.">
        <title>Complete Genome Sequence of Sedimenticola thiotaurini Strain SIP-G1, a Polyphosphate- and Polyhydroxyalkanoate-Accumulating Sulfur-Oxidizing Gammaproteobacterium Isolated from Salt Marsh Sediments.</title>
        <authorList>
            <person name="Flood B.E."/>
            <person name="Jones D.S."/>
            <person name="Bailey J.V."/>
        </authorList>
    </citation>
    <scope>NUCLEOTIDE SEQUENCE [LARGE SCALE GENOMIC DNA]</scope>
    <source>
        <strain evidence="23 24">SIP-G1</strain>
    </source>
</reference>
<gene>
    <name evidence="23" type="ORF">AAY24_16070</name>
</gene>
<dbReference type="SUPFAM" id="SSF55008">
    <property type="entry name" value="HMA, heavy metal-associated domain"/>
    <property type="match status" value="2"/>
</dbReference>
<dbReference type="EMBL" id="CP011412">
    <property type="protein sequence ID" value="AKH21625.1"/>
    <property type="molecule type" value="Genomic_DNA"/>
</dbReference>
<evidence type="ECO:0000256" key="3">
    <source>
        <dbReference type="ARBA" id="ARBA00012517"/>
    </source>
</evidence>
<keyword evidence="15 21" id="KW-1133">Transmembrane helix</keyword>
<keyword evidence="10 21" id="KW-0547">Nucleotide-binding</keyword>
<comment type="catalytic activity">
    <reaction evidence="20">
        <text>Cu(+)(in) + ATP + H2O = Cu(+)(out) + ADP + phosphate + H(+)</text>
        <dbReference type="Rhea" id="RHEA:25792"/>
        <dbReference type="ChEBI" id="CHEBI:15377"/>
        <dbReference type="ChEBI" id="CHEBI:15378"/>
        <dbReference type="ChEBI" id="CHEBI:30616"/>
        <dbReference type="ChEBI" id="CHEBI:43474"/>
        <dbReference type="ChEBI" id="CHEBI:49552"/>
        <dbReference type="ChEBI" id="CHEBI:456216"/>
        <dbReference type="EC" id="7.2.2.8"/>
    </reaction>
</comment>
<dbReference type="KEGG" id="seds:AAY24_16070"/>
<dbReference type="NCBIfam" id="TIGR01494">
    <property type="entry name" value="ATPase_P-type"/>
    <property type="match status" value="1"/>
</dbReference>
<dbReference type="InterPro" id="IPR036412">
    <property type="entry name" value="HAD-like_sf"/>
</dbReference>
<dbReference type="Gene3D" id="3.40.50.1000">
    <property type="entry name" value="HAD superfamily/HAD-like"/>
    <property type="match status" value="1"/>
</dbReference>
<dbReference type="SFLD" id="SFLDF00027">
    <property type="entry name" value="p-type_atpase"/>
    <property type="match status" value="1"/>
</dbReference>
<keyword evidence="5 21" id="KW-1003">Cell membrane</keyword>
<dbReference type="PATRIC" id="fig|1543721.4.peg.3317"/>
<keyword evidence="16" id="KW-0186">Copper</keyword>
<dbReference type="Pfam" id="PF00122">
    <property type="entry name" value="E1-E2_ATPase"/>
    <property type="match status" value="1"/>
</dbReference>
<dbReference type="NCBIfam" id="TIGR01511">
    <property type="entry name" value="ATPase-IB1_Cu"/>
    <property type="match status" value="1"/>
</dbReference>
<dbReference type="InterPro" id="IPR023214">
    <property type="entry name" value="HAD_sf"/>
</dbReference>
<dbReference type="PROSITE" id="PS50846">
    <property type="entry name" value="HMA_2"/>
    <property type="match status" value="2"/>
</dbReference>
<evidence type="ECO:0000256" key="18">
    <source>
        <dbReference type="ARBA" id="ARBA00023136"/>
    </source>
</evidence>
<dbReference type="Gene3D" id="3.30.70.100">
    <property type="match status" value="2"/>
</dbReference>
<feature type="transmembrane region" description="Helical" evidence="21">
    <location>
        <begin position="780"/>
        <end position="797"/>
    </location>
</feature>
<dbReference type="SFLD" id="SFLDS00003">
    <property type="entry name" value="Haloacid_Dehalogenase"/>
    <property type="match status" value="1"/>
</dbReference>
<dbReference type="SUPFAM" id="SSF81653">
    <property type="entry name" value="Calcium ATPase, transduction domain A"/>
    <property type="match status" value="1"/>
</dbReference>
<dbReference type="InterPro" id="IPR008250">
    <property type="entry name" value="ATPase_P-typ_transduc_dom_A_sf"/>
</dbReference>
<dbReference type="SFLD" id="SFLDG00002">
    <property type="entry name" value="C1.7:_P-type_atpase_like"/>
    <property type="match status" value="1"/>
</dbReference>
<dbReference type="EC" id="7.2.2.8" evidence="3"/>
<dbReference type="OrthoDB" id="9814270at2"/>
<evidence type="ECO:0000256" key="8">
    <source>
        <dbReference type="ARBA" id="ARBA00022723"/>
    </source>
</evidence>
<dbReference type="InterPro" id="IPR027256">
    <property type="entry name" value="P-typ_ATPase_IB"/>
</dbReference>